<evidence type="ECO:0000259" key="4">
    <source>
        <dbReference type="Pfam" id="PF23865"/>
    </source>
</evidence>
<dbReference type="eggNOG" id="ENOG502SM3N">
    <property type="taxonomic scope" value="Eukaryota"/>
</dbReference>
<protein>
    <submittedName>
        <fullName evidence="5 6">Uncharacterized protein</fullName>
    </submittedName>
</protein>
<evidence type="ECO:0000256" key="1">
    <source>
        <dbReference type="SAM" id="MobiDB-lite"/>
    </source>
</evidence>
<feature type="chain" id="PRO_5009385490" evidence="2">
    <location>
        <begin position="19"/>
        <end position="484"/>
    </location>
</feature>
<reference evidence="5" key="3">
    <citation type="submission" date="2011-03" db="EMBL/GenBank/DDBJ databases">
        <title>Annotation of Magnaporthe poae ATCC 64411.</title>
        <authorList>
            <person name="Ma L.-J."/>
            <person name="Dead R."/>
            <person name="Young S.K."/>
            <person name="Zeng Q."/>
            <person name="Gargeya S."/>
            <person name="Fitzgerald M."/>
            <person name="Haas B."/>
            <person name="Abouelleil A."/>
            <person name="Alvarado L."/>
            <person name="Arachchi H.M."/>
            <person name="Berlin A."/>
            <person name="Brown A."/>
            <person name="Chapman S.B."/>
            <person name="Chen Z."/>
            <person name="Dunbar C."/>
            <person name="Freedman E."/>
            <person name="Gearin G."/>
            <person name="Gellesch M."/>
            <person name="Goldberg J."/>
            <person name="Griggs A."/>
            <person name="Gujja S."/>
            <person name="Heiman D."/>
            <person name="Howarth C."/>
            <person name="Larson L."/>
            <person name="Lui A."/>
            <person name="MacDonald P.J.P."/>
            <person name="Mehta T."/>
            <person name="Montmayeur A."/>
            <person name="Murphy C."/>
            <person name="Neiman D."/>
            <person name="Pearson M."/>
            <person name="Priest M."/>
            <person name="Roberts A."/>
            <person name="Saif S."/>
            <person name="Shea T."/>
            <person name="Shenoy N."/>
            <person name="Sisk P."/>
            <person name="Stolte C."/>
            <person name="Sykes S."/>
            <person name="Yandava C."/>
            <person name="Wortman J."/>
            <person name="Nusbaum C."/>
            <person name="Birren B."/>
        </authorList>
    </citation>
    <scope>NUCLEOTIDE SEQUENCE</scope>
    <source>
        <strain evidence="5">ATCC 64411</strain>
    </source>
</reference>
<evidence type="ECO:0000256" key="2">
    <source>
        <dbReference type="SAM" id="SignalP"/>
    </source>
</evidence>
<feature type="domain" description="DUF7223" evidence="4">
    <location>
        <begin position="209"/>
        <end position="386"/>
    </location>
</feature>
<organism evidence="6 7">
    <name type="scientific">Magnaporthiopsis poae (strain ATCC 64411 / 73-15)</name>
    <name type="common">Kentucky bluegrass fungus</name>
    <name type="synonym">Magnaporthe poae</name>
    <dbReference type="NCBI Taxonomy" id="644358"/>
    <lineage>
        <taxon>Eukaryota</taxon>
        <taxon>Fungi</taxon>
        <taxon>Dikarya</taxon>
        <taxon>Ascomycota</taxon>
        <taxon>Pezizomycotina</taxon>
        <taxon>Sordariomycetes</taxon>
        <taxon>Sordariomycetidae</taxon>
        <taxon>Magnaporthales</taxon>
        <taxon>Magnaporthaceae</taxon>
        <taxon>Magnaporthiopsis</taxon>
    </lineage>
</organism>
<keyword evidence="7" id="KW-1185">Reference proteome</keyword>
<accession>A0A0C4DZ16</accession>
<dbReference type="OrthoDB" id="160645at2759"/>
<dbReference type="Pfam" id="PF23865">
    <property type="entry name" value="DUF7223"/>
    <property type="match status" value="1"/>
</dbReference>
<dbReference type="Pfam" id="PF22974">
    <property type="entry name" value="DUF7029"/>
    <property type="match status" value="1"/>
</dbReference>
<keyword evidence="2" id="KW-0732">Signal</keyword>
<evidence type="ECO:0000313" key="6">
    <source>
        <dbReference type="EnsemblFungi" id="MAPG_05304T0"/>
    </source>
</evidence>
<feature type="region of interest" description="Disordered" evidence="1">
    <location>
        <begin position="444"/>
        <end position="484"/>
    </location>
</feature>
<reference evidence="5" key="2">
    <citation type="submission" date="2010-05" db="EMBL/GenBank/DDBJ databases">
        <title>The Genome Sequence of Magnaporthe poae strain ATCC 64411.</title>
        <authorList>
            <consortium name="The Broad Institute Genome Sequencing Platform"/>
            <consortium name="Broad Institute Genome Sequencing Center for Infectious Disease"/>
            <person name="Ma L.-J."/>
            <person name="Dead R."/>
            <person name="Young S."/>
            <person name="Zeng Q."/>
            <person name="Koehrsen M."/>
            <person name="Alvarado L."/>
            <person name="Berlin A."/>
            <person name="Chapman S.B."/>
            <person name="Chen Z."/>
            <person name="Freedman E."/>
            <person name="Gellesch M."/>
            <person name="Goldberg J."/>
            <person name="Griggs A."/>
            <person name="Gujja S."/>
            <person name="Heilman E.R."/>
            <person name="Heiman D."/>
            <person name="Hepburn T."/>
            <person name="Howarth C."/>
            <person name="Jen D."/>
            <person name="Larson L."/>
            <person name="Mehta T."/>
            <person name="Neiman D."/>
            <person name="Pearson M."/>
            <person name="Roberts A."/>
            <person name="Saif S."/>
            <person name="Shea T."/>
            <person name="Shenoy N."/>
            <person name="Sisk P."/>
            <person name="Stolte C."/>
            <person name="Sykes S."/>
            <person name="Walk T."/>
            <person name="White J."/>
            <person name="Yandava C."/>
            <person name="Haas B."/>
            <person name="Nusbaum C."/>
            <person name="Birren B."/>
        </authorList>
    </citation>
    <scope>NUCLEOTIDE SEQUENCE</scope>
    <source>
        <strain evidence="5">ATCC 64411</strain>
    </source>
</reference>
<evidence type="ECO:0000259" key="3">
    <source>
        <dbReference type="Pfam" id="PF22974"/>
    </source>
</evidence>
<proteinExistence type="predicted"/>
<evidence type="ECO:0000313" key="5">
    <source>
        <dbReference type="EMBL" id="KLU86288.1"/>
    </source>
</evidence>
<feature type="signal peptide" evidence="2">
    <location>
        <begin position="1"/>
        <end position="18"/>
    </location>
</feature>
<feature type="compositionally biased region" description="Low complexity" evidence="1">
    <location>
        <begin position="459"/>
        <end position="484"/>
    </location>
</feature>
<dbReference type="Proteomes" id="UP000011715">
    <property type="component" value="Unassembled WGS sequence"/>
</dbReference>
<dbReference type="OMA" id="NVELHYS"/>
<reference evidence="7" key="1">
    <citation type="submission" date="2010-05" db="EMBL/GenBank/DDBJ databases">
        <title>The genome sequence of Magnaporthe poae strain ATCC 64411.</title>
        <authorList>
            <person name="Ma L.-J."/>
            <person name="Dead R."/>
            <person name="Young S."/>
            <person name="Zeng Q."/>
            <person name="Koehrsen M."/>
            <person name="Alvarado L."/>
            <person name="Berlin A."/>
            <person name="Chapman S.B."/>
            <person name="Chen Z."/>
            <person name="Freedman E."/>
            <person name="Gellesch M."/>
            <person name="Goldberg J."/>
            <person name="Griggs A."/>
            <person name="Gujja S."/>
            <person name="Heilman E.R."/>
            <person name="Heiman D."/>
            <person name="Hepburn T."/>
            <person name="Howarth C."/>
            <person name="Jen D."/>
            <person name="Larson L."/>
            <person name="Mehta T."/>
            <person name="Neiman D."/>
            <person name="Pearson M."/>
            <person name="Roberts A."/>
            <person name="Saif S."/>
            <person name="Shea T."/>
            <person name="Shenoy N."/>
            <person name="Sisk P."/>
            <person name="Stolte C."/>
            <person name="Sykes S."/>
            <person name="Walk T."/>
            <person name="White J."/>
            <person name="Yandava C."/>
            <person name="Haas B."/>
            <person name="Nusbaum C."/>
            <person name="Birren B."/>
        </authorList>
    </citation>
    <scope>NUCLEOTIDE SEQUENCE [LARGE SCALE GENOMIC DNA]</scope>
    <source>
        <strain evidence="7">ATCC 64411 / 73-15</strain>
    </source>
</reference>
<reference evidence="6" key="5">
    <citation type="submission" date="2015-06" db="UniProtKB">
        <authorList>
            <consortium name="EnsemblFungi"/>
        </authorList>
    </citation>
    <scope>IDENTIFICATION</scope>
    <source>
        <strain evidence="6">ATCC 64411</strain>
    </source>
</reference>
<dbReference type="STRING" id="644358.A0A0C4DZ16"/>
<dbReference type="VEuPathDB" id="FungiDB:MAPG_05304"/>
<feature type="domain" description="DUF7029" evidence="3">
    <location>
        <begin position="74"/>
        <end position="165"/>
    </location>
</feature>
<sequence>MHFSLPILAAAQAAPCLAAVMSPAESALLPEDAPVWYPVVKRATASGLVPTKAISLTYASARAPSEDHATLSGHMKLPSVVLEGFISSVKCGGSGVTVPFTKAADFADAKTWPTRDLVLIITDQGGCAGAGERGVWVVSAAKFDDDAKTGVFTAEKTTLAEQMSDAAITWTTGGSKRRAKRGLDVRLNKDLSGGKISKGPVRLAADAAKFTGDVKVSGGLSFNFRTLELTGLTVDLAYDSAIDLRLTTVVTSKTGISRLELNPTTSVISPFTIPGVLDVGPMLQIAIGAEVAVKGSVKVKTNMHAEFKGATVHVDLLDIKKSAAKNWKPVVSAKNQASVKASFQVNPYVAATIGLSVKAFGGKIDLSGAVKAKAVMVNSFNAQADAAFTSELTKVKFAPPSNLGACPGGAWFGSTFITVITASAGGRASLGLLEHQLPVFEPACWTTPAPRTPRPAPAPGATGAARASASRPRSTPRTRLSSPR</sequence>
<dbReference type="EMBL" id="ADBL01001254">
    <property type="status" value="NOT_ANNOTATED_CDS"/>
    <property type="molecule type" value="Genomic_DNA"/>
</dbReference>
<dbReference type="InterPro" id="IPR055647">
    <property type="entry name" value="DUF7223"/>
</dbReference>
<dbReference type="InterPro" id="IPR054293">
    <property type="entry name" value="DUF7029"/>
</dbReference>
<dbReference type="EMBL" id="GL876969">
    <property type="protein sequence ID" value="KLU86288.1"/>
    <property type="molecule type" value="Genomic_DNA"/>
</dbReference>
<dbReference type="AlphaFoldDB" id="A0A0C4DZ16"/>
<reference evidence="6" key="4">
    <citation type="journal article" date="2015" name="G3 (Bethesda)">
        <title>Genome sequences of three phytopathogenic species of the Magnaporthaceae family of fungi.</title>
        <authorList>
            <person name="Okagaki L.H."/>
            <person name="Nunes C.C."/>
            <person name="Sailsbery J."/>
            <person name="Clay B."/>
            <person name="Brown D."/>
            <person name="John T."/>
            <person name="Oh Y."/>
            <person name="Young N."/>
            <person name="Fitzgerald M."/>
            <person name="Haas B.J."/>
            <person name="Zeng Q."/>
            <person name="Young S."/>
            <person name="Adiconis X."/>
            <person name="Fan L."/>
            <person name="Levin J.Z."/>
            <person name="Mitchell T.K."/>
            <person name="Okubara P.A."/>
            <person name="Farman M.L."/>
            <person name="Kohn L.M."/>
            <person name="Birren B."/>
            <person name="Ma L.-J."/>
            <person name="Dean R.A."/>
        </authorList>
    </citation>
    <scope>NUCLEOTIDE SEQUENCE</scope>
    <source>
        <strain evidence="6">ATCC 64411 / 73-15</strain>
    </source>
</reference>
<name>A0A0C4DZ16_MAGP6</name>
<evidence type="ECO:0000313" key="7">
    <source>
        <dbReference type="Proteomes" id="UP000011715"/>
    </source>
</evidence>
<dbReference type="EnsemblFungi" id="MAPG_05304T0">
    <property type="protein sequence ID" value="MAPG_05304T0"/>
    <property type="gene ID" value="MAPG_05304"/>
</dbReference>
<gene>
    <name evidence="5" type="ORF">MAPG_05304</name>
</gene>